<comment type="caution">
    <text evidence="3">The sequence shown here is derived from an EMBL/GenBank/DDBJ whole genome shotgun (WGS) entry which is preliminary data.</text>
</comment>
<dbReference type="AlphaFoldDB" id="A0A2A2GCK7"/>
<gene>
    <name evidence="3" type="ORF">CK503_03595</name>
</gene>
<name>A0A2A2GCK7_9BACT</name>
<proteinExistence type="inferred from homology"/>
<reference evidence="3 4" key="1">
    <citation type="submission" date="2017-08" db="EMBL/GenBank/DDBJ databases">
        <title>Aliifodinibius alkalisoli sp. nov., isolated from saline alkaline soil.</title>
        <authorList>
            <person name="Liu D."/>
            <person name="Zhang G."/>
        </authorList>
    </citation>
    <scope>NUCLEOTIDE SEQUENCE [LARGE SCALE GENOMIC DNA]</scope>
    <source>
        <strain evidence="3 4">WN023</strain>
    </source>
</reference>
<evidence type="ECO:0000256" key="1">
    <source>
        <dbReference type="ARBA" id="ARBA00009766"/>
    </source>
</evidence>
<dbReference type="EMBL" id="NSKE01000002">
    <property type="protein sequence ID" value="PAU95291.1"/>
    <property type="molecule type" value="Genomic_DNA"/>
</dbReference>
<organism evidence="3 4">
    <name type="scientific">Fodinibius salipaludis</name>
    <dbReference type="NCBI Taxonomy" id="2032627"/>
    <lineage>
        <taxon>Bacteria</taxon>
        <taxon>Pseudomonadati</taxon>
        <taxon>Balneolota</taxon>
        <taxon>Balneolia</taxon>
        <taxon>Balneolales</taxon>
        <taxon>Balneolaceae</taxon>
        <taxon>Fodinibius</taxon>
    </lineage>
</organism>
<accession>A0A2A2GCK7</accession>
<keyword evidence="2" id="KW-0732">Signal</keyword>
<dbReference type="InterPro" id="IPR009742">
    <property type="entry name" value="Curlin_rpt"/>
</dbReference>
<protein>
    <recommendedName>
        <fullName evidence="5">Curlin associated repeat-containing protein</fullName>
    </recommendedName>
</protein>
<dbReference type="OrthoDB" id="1523457at2"/>
<sequence length="325" mass="33661">MTGEDGRLLSRFSLKLYLVINLNIRQYIMKKLFVITALVLFSTTMGFAQNDAETEQVGDENEATVTQVGDNKATVYQGTQKYASSPVAVAEDNEATIMQDGAFEAFIIQGDAGTALNSSSSIDQSGTDGYADILQGVYNGGTAVSTNASVEQRKSGNTAQIRQGLAGSTEGGSANMTQNGVGNTGIIYQGVQAQSSSLDNTATIIQSGNNNSSTTILQGSKLSLAGPGSGAGTAEGNTATVIQNGDNNGNGDGVRINQGINGGFALDNAGYILQNGDNNNAIINQGVGINISSQNSEANIYQHSDNNNATVNQKGMNNTTNVTQN</sequence>
<dbReference type="GO" id="GO:0009289">
    <property type="term" value="C:pilus"/>
    <property type="evidence" value="ECO:0007669"/>
    <property type="project" value="InterPro"/>
</dbReference>
<evidence type="ECO:0000256" key="2">
    <source>
        <dbReference type="ARBA" id="ARBA00022729"/>
    </source>
</evidence>
<evidence type="ECO:0000313" key="3">
    <source>
        <dbReference type="EMBL" id="PAU95291.1"/>
    </source>
</evidence>
<evidence type="ECO:0000313" key="4">
    <source>
        <dbReference type="Proteomes" id="UP000218831"/>
    </source>
</evidence>
<dbReference type="Pfam" id="PF07012">
    <property type="entry name" value="Curlin_rpt"/>
    <property type="match status" value="2"/>
</dbReference>
<dbReference type="Proteomes" id="UP000218831">
    <property type="component" value="Unassembled WGS sequence"/>
</dbReference>
<comment type="similarity">
    <text evidence="1">Belongs to the CsgA/CsgB family.</text>
</comment>
<dbReference type="GO" id="GO:0007155">
    <property type="term" value="P:cell adhesion"/>
    <property type="evidence" value="ECO:0007669"/>
    <property type="project" value="InterPro"/>
</dbReference>
<evidence type="ECO:0008006" key="5">
    <source>
        <dbReference type="Google" id="ProtNLM"/>
    </source>
</evidence>
<keyword evidence="4" id="KW-1185">Reference proteome</keyword>